<dbReference type="InterPro" id="IPR040503">
    <property type="entry name" value="TRHO_N"/>
</dbReference>
<feature type="coiled-coil region" evidence="1">
    <location>
        <begin position="498"/>
        <end position="542"/>
    </location>
</feature>
<dbReference type="InterPro" id="IPR022111">
    <property type="entry name" value="Rhodanese_C"/>
</dbReference>
<dbReference type="Pfam" id="PF00581">
    <property type="entry name" value="Rhodanese"/>
    <property type="match status" value="1"/>
</dbReference>
<dbReference type="Pfam" id="PF12368">
    <property type="entry name" value="Rhodanese_C"/>
    <property type="match status" value="1"/>
</dbReference>
<evidence type="ECO:0000256" key="1">
    <source>
        <dbReference type="SAM" id="Coils"/>
    </source>
</evidence>
<evidence type="ECO:0000313" key="4">
    <source>
        <dbReference type="Proteomes" id="UP000256970"/>
    </source>
</evidence>
<protein>
    <recommendedName>
        <fullName evidence="2">Rhodanese domain-containing protein</fullName>
    </recommendedName>
</protein>
<dbReference type="InterPro" id="IPR001763">
    <property type="entry name" value="Rhodanese-like_dom"/>
</dbReference>
<dbReference type="STRING" id="3088.A0A383WGP2"/>
<evidence type="ECO:0000259" key="2">
    <source>
        <dbReference type="PROSITE" id="PS50206"/>
    </source>
</evidence>
<evidence type="ECO:0000313" key="3">
    <source>
        <dbReference type="EMBL" id="SZX76657.1"/>
    </source>
</evidence>
<dbReference type="PANTHER" id="PTHR43268">
    <property type="entry name" value="THIOSULFATE SULFURTRANSFERASE/RHODANESE-LIKE DOMAIN-CONTAINING PROTEIN 2"/>
    <property type="match status" value="1"/>
</dbReference>
<dbReference type="InterPro" id="IPR020936">
    <property type="entry name" value="TrhO"/>
</dbReference>
<organism evidence="3 4">
    <name type="scientific">Tetradesmus obliquus</name>
    <name type="common">Green alga</name>
    <name type="synonym">Acutodesmus obliquus</name>
    <dbReference type="NCBI Taxonomy" id="3088"/>
    <lineage>
        <taxon>Eukaryota</taxon>
        <taxon>Viridiplantae</taxon>
        <taxon>Chlorophyta</taxon>
        <taxon>core chlorophytes</taxon>
        <taxon>Chlorophyceae</taxon>
        <taxon>CS clade</taxon>
        <taxon>Sphaeropleales</taxon>
        <taxon>Scenedesmaceae</taxon>
        <taxon>Tetradesmus</taxon>
    </lineage>
</organism>
<sequence>MQLFSHTSKLQARWVTTRAQVLLPPHIASCINSNRNRNSSSLPSSSISQLLHAQVQPVSCCSGSRRWQHSVAAAAVEAAEAAEEAAAGGAAAAVEGEQQLAGDWTVLNFYHLVDIADPEEMLARHKAFIASNGLDSICGRIYISAQGINCQGGGLREHAEAYVAWVAAQPEFSGLFHTLWPTAGPAFPKLRLKYKPNLISLAGGMAAIPCTDPAMRATPLQPQQWREKLDAADAVNAAVAAGAEVPCFEQQWREKLDAADASNAAVAAGAEVPGKRVVVMDLRNDYEWDAGHFDWAPRPDEEVFAETPGVGEDSVPTPLKGTDPENTEVMMYCTGGIRCDVYSALLRQKGFKNLYTLHGGIQHYLKEEGSEHWQGSLFVFDGRMAVNPALDGKLQEGEGLPAAVPCSMCGEAPAALPHVNCANIDCNELFIACNACKTKFHGCCCEACQSAPRLLRPIKINGGNYGAWGNYADRDSLSPVIATGRSHEGRVARRARRREAQQAKREEIMEQRKELRAAIRAAVRAAEEADAAQTAAAEAAKQPAVA</sequence>
<dbReference type="Gene3D" id="3.40.250.10">
    <property type="entry name" value="Rhodanese-like domain"/>
    <property type="match status" value="1"/>
</dbReference>
<dbReference type="PANTHER" id="PTHR43268:SF3">
    <property type="entry name" value="RHODANESE-LIKE DOMAIN-CONTAINING PROTEIN 7-RELATED"/>
    <property type="match status" value="1"/>
</dbReference>
<name>A0A383WGP2_TETOB</name>
<keyword evidence="4" id="KW-1185">Reference proteome</keyword>
<proteinExistence type="predicted"/>
<dbReference type="Pfam" id="PF17773">
    <property type="entry name" value="UPF0176_N"/>
    <property type="match status" value="1"/>
</dbReference>
<dbReference type="AlphaFoldDB" id="A0A383WGP2"/>
<accession>A0A383WGP2</accession>
<dbReference type="InterPro" id="IPR036873">
    <property type="entry name" value="Rhodanese-like_dom_sf"/>
</dbReference>
<dbReference type="EMBL" id="FNXT01001264">
    <property type="protein sequence ID" value="SZX76657.1"/>
    <property type="molecule type" value="Genomic_DNA"/>
</dbReference>
<dbReference type="SMART" id="SM00450">
    <property type="entry name" value="RHOD"/>
    <property type="match status" value="1"/>
</dbReference>
<dbReference type="Proteomes" id="UP000256970">
    <property type="component" value="Unassembled WGS sequence"/>
</dbReference>
<dbReference type="SUPFAM" id="SSF52821">
    <property type="entry name" value="Rhodanese/Cell cycle control phosphatase"/>
    <property type="match status" value="1"/>
</dbReference>
<dbReference type="PROSITE" id="PS50206">
    <property type="entry name" value="RHODANESE_3"/>
    <property type="match status" value="1"/>
</dbReference>
<dbReference type="Gene3D" id="3.30.70.100">
    <property type="match status" value="1"/>
</dbReference>
<reference evidence="3 4" key="1">
    <citation type="submission" date="2016-10" db="EMBL/GenBank/DDBJ databases">
        <authorList>
            <person name="Cai Z."/>
        </authorList>
    </citation>
    <scope>NUCLEOTIDE SEQUENCE [LARGE SCALE GENOMIC DNA]</scope>
</reference>
<gene>
    <name evidence="3" type="ORF">BQ4739_LOCUS17030</name>
</gene>
<feature type="domain" description="Rhodanese" evidence="2">
    <location>
        <begin position="273"/>
        <end position="373"/>
    </location>
</feature>
<keyword evidence="1" id="KW-0175">Coiled coil</keyword>